<dbReference type="GO" id="GO:0006189">
    <property type="term" value="P:'de novo' IMP biosynthetic process"/>
    <property type="evidence" value="ECO:0007669"/>
    <property type="project" value="TreeGrafter"/>
</dbReference>
<evidence type="ECO:0000259" key="5">
    <source>
        <dbReference type="PROSITE" id="PS51855"/>
    </source>
</evidence>
<keyword evidence="4" id="KW-0511">Multifunctional enzyme</keyword>
<evidence type="ECO:0000256" key="4">
    <source>
        <dbReference type="ARBA" id="ARBA00023268"/>
    </source>
</evidence>
<dbReference type="InterPro" id="IPR002695">
    <property type="entry name" value="PurH-like"/>
</dbReference>
<feature type="domain" description="MGS-like" evidence="5">
    <location>
        <begin position="1"/>
        <end position="144"/>
    </location>
</feature>
<dbReference type="SUPFAM" id="SSF52335">
    <property type="entry name" value="Methylglyoxal synthase-like"/>
    <property type="match status" value="1"/>
</dbReference>
<dbReference type="InterPro" id="IPR036914">
    <property type="entry name" value="MGS-like_dom_sf"/>
</dbReference>
<dbReference type="PROSITE" id="PS51855">
    <property type="entry name" value="MGS"/>
    <property type="match status" value="1"/>
</dbReference>
<dbReference type="Proteomes" id="UP000014243">
    <property type="component" value="Unassembled WGS sequence"/>
</dbReference>
<dbReference type="GO" id="GO:0003937">
    <property type="term" value="F:IMP cyclohydrolase activity"/>
    <property type="evidence" value="ECO:0007669"/>
    <property type="project" value="UniProtKB-EC"/>
</dbReference>
<evidence type="ECO:0000256" key="3">
    <source>
        <dbReference type="ARBA" id="ARBA00022801"/>
    </source>
</evidence>
<evidence type="ECO:0000313" key="7">
    <source>
        <dbReference type="Proteomes" id="UP000014243"/>
    </source>
</evidence>
<evidence type="ECO:0000256" key="1">
    <source>
        <dbReference type="ARBA" id="ARBA00022679"/>
    </source>
</evidence>
<accession>S2QYM0</accession>
<sequence length="152" mass="16241">MKRALLSVSDKTGLVSFAKGLIDRGFELVSTGGTHRELAAAGIAVTSVEEVTGFPEMLDGRVKTLHPKIHAGILARRDDPDHMEALANHDIQPVDLVCVNLYPFAATIKRPDVTRAEAIEQIDIGGPSALRAAAKNSDSVWAVVDPADYEAV</sequence>
<gene>
    <name evidence="6" type="primary">purH</name>
    <name evidence="6" type="ORF">Lpp126_17686</name>
</gene>
<name>S2QYM0_LACPA</name>
<keyword evidence="2" id="KW-0658">Purine biosynthesis</keyword>
<dbReference type="AlphaFoldDB" id="S2QYM0"/>
<dbReference type="SMART" id="SM00851">
    <property type="entry name" value="MGS"/>
    <property type="match status" value="1"/>
</dbReference>
<comment type="caution">
    <text evidence="6">The sequence shown here is derived from an EMBL/GenBank/DDBJ whole genome shotgun (WGS) entry which is preliminary data.</text>
</comment>
<protein>
    <submittedName>
        <fullName evidence="6">Bifunctional phosphoribosylaminoimidazolecarboxamide formyltransferase/IMP cyclohydrolase</fullName>
        <ecNumber evidence="6">3.5.4.10</ecNumber>
    </submittedName>
</protein>
<dbReference type="GO" id="GO:0004643">
    <property type="term" value="F:phosphoribosylaminoimidazolecarboxamide formyltransferase activity"/>
    <property type="evidence" value="ECO:0007669"/>
    <property type="project" value="InterPro"/>
</dbReference>
<keyword evidence="1 6" id="KW-0808">Transferase</keyword>
<dbReference type="PANTHER" id="PTHR11692">
    <property type="entry name" value="BIFUNCTIONAL PURINE BIOSYNTHESIS PROTEIN PURH"/>
    <property type="match status" value="1"/>
</dbReference>
<organism evidence="6 7">
    <name type="scientific">Lacticaseibacillus paracasei subsp. paracasei Lpp126</name>
    <dbReference type="NCBI Taxonomy" id="1256206"/>
    <lineage>
        <taxon>Bacteria</taxon>
        <taxon>Bacillati</taxon>
        <taxon>Bacillota</taxon>
        <taxon>Bacilli</taxon>
        <taxon>Lactobacillales</taxon>
        <taxon>Lactobacillaceae</taxon>
        <taxon>Lacticaseibacillus</taxon>
    </lineage>
</organism>
<dbReference type="CDD" id="cd01421">
    <property type="entry name" value="IMPCH"/>
    <property type="match status" value="1"/>
</dbReference>
<evidence type="ECO:0000313" key="6">
    <source>
        <dbReference type="EMBL" id="EPC70284.1"/>
    </source>
</evidence>
<dbReference type="GO" id="GO:0005829">
    <property type="term" value="C:cytosol"/>
    <property type="evidence" value="ECO:0007669"/>
    <property type="project" value="TreeGrafter"/>
</dbReference>
<feature type="non-terminal residue" evidence="6">
    <location>
        <position position="152"/>
    </location>
</feature>
<reference evidence="6 7" key="1">
    <citation type="journal article" date="2013" name="PLoS ONE">
        <title>Lactobacillus paracasei comparative genomics: towards species pan-genome definition and exploitation of diversity.</title>
        <authorList>
            <person name="Smokvina T."/>
            <person name="Wels M."/>
            <person name="Polka J."/>
            <person name="Chervaux C."/>
            <person name="Brisse S."/>
            <person name="Boekhorst J."/>
            <person name="van Hylckama Vlieg J.E."/>
            <person name="Siezen R.J."/>
        </authorList>
    </citation>
    <scope>NUCLEOTIDE SEQUENCE [LARGE SCALE GENOMIC DNA]</scope>
    <source>
        <strain evidence="6 7">Lpp126</strain>
    </source>
</reference>
<dbReference type="EC" id="3.5.4.10" evidence="6"/>
<proteinExistence type="predicted"/>
<dbReference type="EMBL" id="ANKC01001247">
    <property type="protein sequence ID" value="EPC70284.1"/>
    <property type="molecule type" value="Genomic_DNA"/>
</dbReference>
<dbReference type="FunFam" id="3.40.50.1380:FF:000001">
    <property type="entry name" value="Bifunctional purine biosynthesis protein PurH"/>
    <property type="match status" value="1"/>
</dbReference>
<dbReference type="Gene3D" id="3.40.50.1380">
    <property type="entry name" value="Methylglyoxal synthase-like domain"/>
    <property type="match status" value="1"/>
</dbReference>
<keyword evidence="3 6" id="KW-0378">Hydrolase</keyword>
<dbReference type="PANTHER" id="PTHR11692:SF0">
    <property type="entry name" value="BIFUNCTIONAL PURINE BIOSYNTHESIS PROTEIN ATIC"/>
    <property type="match status" value="1"/>
</dbReference>
<dbReference type="Pfam" id="PF02142">
    <property type="entry name" value="MGS"/>
    <property type="match status" value="1"/>
</dbReference>
<dbReference type="InterPro" id="IPR011607">
    <property type="entry name" value="MGS-like_dom"/>
</dbReference>
<evidence type="ECO:0000256" key="2">
    <source>
        <dbReference type="ARBA" id="ARBA00022755"/>
    </source>
</evidence>